<organism evidence="2 3">
    <name type="scientific">Didymella heteroderae</name>
    <dbReference type="NCBI Taxonomy" id="1769908"/>
    <lineage>
        <taxon>Eukaryota</taxon>
        <taxon>Fungi</taxon>
        <taxon>Dikarya</taxon>
        <taxon>Ascomycota</taxon>
        <taxon>Pezizomycotina</taxon>
        <taxon>Dothideomycetes</taxon>
        <taxon>Pleosporomycetidae</taxon>
        <taxon>Pleosporales</taxon>
        <taxon>Pleosporineae</taxon>
        <taxon>Didymellaceae</taxon>
        <taxon>Didymella</taxon>
    </lineage>
</organism>
<evidence type="ECO:0000313" key="2">
    <source>
        <dbReference type="EMBL" id="KAF3042369.1"/>
    </source>
</evidence>
<keyword evidence="3" id="KW-1185">Reference proteome</keyword>
<feature type="region of interest" description="Disordered" evidence="1">
    <location>
        <begin position="99"/>
        <end position="196"/>
    </location>
</feature>
<reference evidence="2" key="1">
    <citation type="submission" date="2019-04" db="EMBL/GenBank/DDBJ databases">
        <title>Sequencing of skin fungus with MAO and IRED activity.</title>
        <authorList>
            <person name="Marsaioli A.J."/>
            <person name="Bonatto J.M.C."/>
            <person name="Reis Junior O."/>
        </authorList>
    </citation>
    <scope>NUCLEOTIDE SEQUENCE</scope>
    <source>
        <strain evidence="2">28M1</strain>
    </source>
</reference>
<dbReference type="EMBL" id="SWKV01000016">
    <property type="protein sequence ID" value="KAF3042369.1"/>
    <property type="molecule type" value="Genomic_DNA"/>
</dbReference>
<comment type="caution">
    <text evidence="2">The sequence shown here is derived from an EMBL/GenBank/DDBJ whole genome shotgun (WGS) entry which is preliminary data.</text>
</comment>
<feature type="region of interest" description="Disordered" evidence="1">
    <location>
        <begin position="52"/>
        <end position="78"/>
    </location>
</feature>
<feature type="compositionally biased region" description="Low complexity" evidence="1">
    <location>
        <begin position="55"/>
        <end position="69"/>
    </location>
</feature>
<name>A0A9P4WUI8_9PLEO</name>
<protein>
    <submittedName>
        <fullName evidence="2">Uncharacterized protein</fullName>
    </submittedName>
</protein>
<dbReference type="Proteomes" id="UP000758155">
    <property type="component" value="Unassembled WGS sequence"/>
</dbReference>
<evidence type="ECO:0000313" key="3">
    <source>
        <dbReference type="Proteomes" id="UP000758155"/>
    </source>
</evidence>
<proteinExistence type="predicted"/>
<sequence length="352" mass="40297">MADNADTSKQALLCLNKQHDCIIIQVRDQGLTETILTSISENITRHSVAPARVNTQSQAGSASSSATGAVPARSVEHSDGLTRRIGTFAISRHKTHPKVITPCTNHKDGSRRRIRALPRTISHLRSRAATESWEDGELEAQSINTEPAAEETSEDELAYDTPRPAKPSKLVRLPKSGGQAKSKRPTKSPKRVPKLTRAPAAQFEKIDWIFWIQADDVGYWRPFSDFPRTAQRLFELKFSSDYLQRQYHIHHYARMLRNRDKRVAKYMCVNNVTHENRNKPSRWRKTGDQDSTCDLCFHMRRFCARLVKVDRTVKLGFFPLPECDRDGVTWKEIQFWIRGEEKKGDEQDACEK</sequence>
<dbReference type="OrthoDB" id="3797285at2759"/>
<feature type="compositionally biased region" description="Acidic residues" evidence="1">
    <location>
        <begin position="148"/>
        <end position="158"/>
    </location>
</feature>
<feature type="compositionally biased region" description="Basic residues" evidence="1">
    <location>
        <begin position="109"/>
        <end position="126"/>
    </location>
</feature>
<dbReference type="AlphaFoldDB" id="A0A9P4WUI8"/>
<accession>A0A9P4WUI8</accession>
<feature type="compositionally biased region" description="Basic residues" evidence="1">
    <location>
        <begin position="181"/>
        <end position="194"/>
    </location>
</feature>
<gene>
    <name evidence="2" type="ORF">E8E12_005681</name>
</gene>
<evidence type="ECO:0000256" key="1">
    <source>
        <dbReference type="SAM" id="MobiDB-lite"/>
    </source>
</evidence>